<dbReference type="PANTHER" id="PTHR23231:SF17">
    <property type="entry name" value="BTB DOMAIN-CONTAINING PROTEIN"/>
    <property type="match status" value="1"/>
</dbReference>
<keyword evidence="1" id="KW-0217">Developmental protein</keyword>
<evidence type="ECO:0000313" key="5">
    <source>
        <dbReference type="Proteomes" id="UP001152320"/>
    </source>
</evidence>
<keyword evidence="5" id="KW-1185">Reference proteome</keyword>
<dbReference type="Gene3D" id="3.30.710.10">
    <property type="entry name" value="Potassium Channel Kv1.1, Chain A"/>
    <property type="match status" value="1"/>
</dbReference>
<dbReference type="SUPFAM" id="SSF54695">
    <property type="entry name" value="POZ domain"/>
    <property type="match status" value="1"/>
</dbReference>
<comment type="caution">
    <text evidence="4">The sequence shown here is derived from an EMBL/GenBank/DDBJ whole genome shotgun (WGS) entry which is preliminary data.</text>
</comment>
<dbReference type="OrthoDB" id="6359943at2759"/>
<dbReference type="Proteomes" id="UP001152320">
    <property type="component" value="Chromosome 20"/>
</dbReference>
<dbReference type="PROSITE" id="PS50097">
    <property type="entry name" value="BTB"/>
    <property type="match status" value="1"/>
</dbReference>
<dbReference type="InterPro" id="IPR011333">
    <property type="entry name" value="SKP1/BTB/POZ_sf"/>
</dbReference>
<organism evidence="4 5">
    <name type="scientific">Holothuria leucospilota</name>
    <name type="common">Black long sea cucumber</name>
    <name type="synonym">Mertensiothuria leucospilota</name>
    <dbReference type="NCBI Taxonomy" id="206669"/>
    <lineage>
        <taxon>Eukaryota</taxon>
        <taxon>Metazoa</taxon>
        <taxon>Echinodermata</taxon>
        <taxon>Eleutherozoa</taxon>
        <taxon>Echinozoa</taxon>
        <taxon>Holothuroidea</taxon>
        <taxon>Aspidochirotacea</taxon>
        <taxon>Aspidochirotida</taxon>
        <taxon>Holothuriidae</taxon>
        <taxon>Holothuria</taxon>
    </lineage>
</organism>
<dbReference type="CDD" id="cd18305">
    <property type="entry name" value="BTB_POZ_GCL"/>
    <property type="match status" value="1"/>
</dbReference>
<dbReference type="InterPro" id="IPR043380">
    <property type="entry name" value="Gcl-like"/>
</dbReference>
<dbReference type="GO" id="GO:0007281">
    <property type="term" value="P:germ cell development"/>
    <property type="evidence" value="ECO:0007669"/>
    <property type="project" value="InterPro"/>
</dbReference>
<feature type="region of interest" description="Disordered" evidence="2">
    <location>
        <begin position="1"/>
        <end position="42"/>
    </location>
</feature>
<feature type="domain" description="BTB" evidence="3">
    <location>
        <begin position="63"/>
        <end position="133"/>
    </location>
</feature>
<evidence type="ECO:0000256" key="2">
    <source>
        <dbReference type="SAM" id="MobiDB-lite"/>
    </source>
</evidence>
<dbReference type="Pfam" id="PF00651">
    <property type="entry name" value="BTB"/>
    <property type="match status" value="1"/>
</dbReference>
<accession>A0A9Q1BEN2</accession>
<gene>
    <name evidence="4" type="ORF">HOLleu_37632</name>
</gene>
<evidence type="ECO:0000256" key="1">
    <source>
        <dbReference type="ARBA" id="ARBA00022473"/>
    </source>
</evidence>
<name>A0A9Q1BEN2_HOLLE</name>
<evidence type="ECO:0000313" key="4">
    <source>
        <dbReference type="EMBL" id="KAJ8022668.1"/>
    </source>
</evidence>
<reference evidence="4" key="1">
    <citation type="submission" date="2021-10" db="EMBL/GenBank/DDBJ databases">
        <title>Tropical sea cucumber genome reveals ecological adaptation and Cuvierian tubules defense mechanism.</title>
        <authorList>
            <person name="Chen T."/>
        </authorList>
    </citation>
    <scope>NUCLEOTIDE SEQUENCE</scope>
    <source>
        <strain evidence="4">Nanhai2018</strain>
        <tissue evidence="4">Muscle</tissue>
    </source>
</reference>
<evidence type="ECO:0000259" key="3">
    <source>
        <dbReference type="PROSITE" id="PS50097"/>
    </source>
</evidence>
<dbReference type="SMART" id="SM00225">
    <property type="entry name" value="BTB"/>
    <property type="match status" value="1"/>
</dbReference>
<dbReference type="InterPro" id="IPR000210">
    <property type="entry name" value="BTB/POZ_dom"/>
</dbReference>
<dbReference type="EMBL" id="JAIZAY010000020">
    <property type="protein sequence ID" value="KAJ8022668.1"/>
    <property type="molecule type" value="Genomic_DNA"/>
</dbReference>
<dbReference type="PANTHER" id="PTHR23231">
    <property type="entry name" value="GERM CELL-LESS PROTEIN"/>
    <property type="match status" value="1"/>
</dbReference>
<proteinExistence type="predicted"/>
<sequence>MGNLSSRLHGEDKQDTGNGLKRTLGEDSDDESSSSLMNTPQRKKLKSTAKYIYQTLFINGENSDITIKALNKDWPLHKIYLCQSSYFASMFSGSWRESTLKEITVDIPDQNIDEDAFKVALGSLYLDDVLIEPGRVVSILAAASLVQLDGLIQQCADIMSENISPKTIGTYHSAACAYGLQEVETNCVQWLERNLMVVQKPDLLLELSLDLFKKVINSPYLFVLQVEMDVYSLTKKYVFLKVNPSWHKDPKVLGKSADEFFQKFGPEEFLKSEKGQQYECLFKSLRFQYIINDHAACKQLQKDNIIPEEWLLPIYKQQWLRMLRVEQAKDNGPKEDSIPVELFELHSQRCGRIIPKEGEYCWRWTGFNFGVDLLVTYANKLLVVKRNNTTHQVSSSISMQSHRSIMIRIHVVSFDSQGRVLYEEKGNIENYSLSKDEERVLIGLNRHVKYPFQIAVNVLAVTPFSVNESNTEESERQQNLENN</sequence>
<protein>
    <submittedName>
        <fullName evidence="4">Germ cell-less protein-like 1</fullName>
    </submittedName>
</protein>
<dbReference type="AlphaFoldDB" id="A0A9Q1BEN2"/>